<organism evidence="1 2">
    <name type="scientific">Goodea atripinnis</name>
    <dbReference type="NCBI Taxonomy" id="208336"/>
    <lineage>
        <taxon>Eukaryota</taxon>
        <taxon>Metazoa</taxon>
        <taxon>Chordata</taxon>
        <taxon>Craniata</taxon>
        <taxon>Vertebrata</taxon>
        <taxon>Euteleostomi</taxon>
        <taxon>Actinopterygii</taxon>
        <taxon>Neopterygii</taxon>
        <taxon>Teleostei</taxon>
        <taxon>Neoteleostei</taxon>
        <taxon>Acanthomorphata</taxon>
        <taxon>Ovalentaria</taxon>
        <taxon>Atherinomorphae</taxon>
        <taxon>Cyprinodontiformes</taxon>
        <taxon>Goodeidae</taxon>
        <taxon>Goodea</taxon>
    </lineage>
</organism>
<evidence type="ECO:0000313" key="1">
    <source>
        <dbReference type="EMBL" id="MEQ2174301.1"/>
    </source>
</evidence>
<name>A0ABV0NSB4_9TELE</name>
<dbReference type="Proteomes" id="UP001476798">
    <property type="component" value="Unassembled WGS sequence"/>
</dbReference>
<comment type="caution">
    <text evidence="1">The sequence shown here is derived from an EMBL/GenBank/DDBJ whole genome shotgun (WGS) entry which is preliminary data.</text>
</comment>
<proteinExistence type="predicted"/>
<reference evidence="1 2" key="1">
    <citation type="submission" date="2021-06" db="EMBL/GenBank/DDBJ databases">
        <authorList>
            <person name="Palmer J.M."/>
        </authorList>
    </citation>
    <scope>NUCLEOTIDE SEQUENCE [LARGE SCALE GENOMIC DNA]</scope>
    <source>
        <strain evidence="1 2">GA_2019</strain>
        <tissue evidence="1">Muscle</tissue>
    </source>
</reference>
<feature type="non-terminal residue" evidence="1">
    <location>
        <position position="1"/>
    </location>
</feature>
<accession>A0ABV0NSB4</accession>
<protein>
    <submittedName>
        <fullName evidence="1">Uncharacterized protein</fullName>
    </submittedName>
</protein>
<evidence type="ECO:0000313" key="2">
    <source>
        <dbReference type="Proteomes" id="UP001476798"/>
    </source>
</evidence>
<dbReference type="EMBL" id="JAHRIO010050286">
    <property type="protein sequence ID" value="MEQ2174301.1"/>
    <property type="molecule type" value="Genomic_DNA"/>
</dbReference>
<gene>
    <name evidence="1" type="ORF">GOODEAATRI_006494</name>
</gene>
<keyword evidence="2" id="KW-1185">Reference proteome</keyword>
<sequence>TGSAERRKHRSHKFLCLRVGKPMKKTFVSNASASMQQYAQQGKKNEYWFAVPQERSVLRHLPTNLEVWSCLFVCVWPSQSQSEHLYVFFMQWSPDMYGEGIRGMGQEPGFMVIKKNVASETPDDEPINDLNVKEWEVRSECRSFLTRPEYTGRKLSVEQHGVSCCWTVADFSGPAWTLELLMTNGFGRFCCITRTSAAVC</sequence>